<accession>A0A127QFR2</accession>
<gene>
    <name evidence="1" type="ORF">CAter282_1102</name>
    <name evidence="2" type="ORF">CAter282_3779</name>
</gene>
<proteinExistence type="predicted"/>
<evidence type="ECO:0000313" key="1">
    <source>
        <dbReference type="EMBL" id="AMP08897.1"/>
    </source>
</evidence>
<reference evidence="1 3" key="1">
    <citation type="submission" date="2015-11" db="EMBL/GenBank/DDBJ databases">
        <title>Exploring the genomic traits of fungus-feeding bacterial genus Collimonas.</title>
        <authorList>
            <person name="Song C."/>
            <person name="Schmidt R."/>
            <person name="de Jager V."/>
            <person name="Krzyzanowska D."/>
            <person name="Jongedijk E."/>
            <person name="Cankar K."/>
            <person name="Beekwilder J."/>
            <person name="van Veen A."/>
            <person name="de Boer W."/>
            <person name="van Veen J.A."/>
            <person name="Garbeva P."/>
        </authorList>
    </citation>
    <scope>NUCLEOTIDE SEQUENCE [LARGE SCALE GENOMIC DNA]</scope>
    <source>
        <strain evidence="1 3">Ter282</strain>
    </source>
</reference>
<organism evidence="1 3">
    <name type="scientific">Collimonas arenae</name>
    <dbReference type="NCBI Taxonomy" id="279058"/>
    <lineage>
        <taxon>Bacteria</taxon>
        <taxon>Pseudomonadati</taxon>
        <taxon>Pseudomonadota</taxon>
        <taxon>Betaproteobacteria</taxon>
        <taxon>Burkholderiales</taxon>
        <taxon>Oxalobacteraceae</taxon>
        <taxon>Collimonas</taxon>
    </lineage>
</organism>
<dbReference type="PATRIC" id="fig|279058.17.peg.1183"/>
<dbReference type="AlphaFoldDB" id="A0A127QFR2"/>
<evidence type="ECO:0000313" key="2">
    <source>
        <dbReference type="EMBL" id="AMP11457.1"/>
    </source>
</evidence>
<dbReference type="EMBL" id="CP013235">
    <property type="protein sequence ID" value="AMP08897.1"/>
    <property type="molecule type" value="Genomic_DNA"/>
</dbReference>
<dbReference type="EMBL" id="CP013235">
    <property type="protein sequence ID" value="AMP11457.1"/>
    <property type="molecule type" value="Genomic_DNA"/>
</dbReference>
<keyword evidence="3" id="KW-1185">Reference proteome</keyword>
<name>A0A127QFR2_9BURK</name>
<dbReference type="Proteomes" id="UP000071778">
    <property type="component" value="Chromosome"/>
</dbReference>
<sequence length="48" mass="5467">MVTLGGQKFPGLQTKSGINFWPWARISNRIVDGAENNVLDYYKVLLKK</sequence>
<protein>
    <submittedName>
        <fullName evidence="1">Uncharacterized protein</fullName>
    </submittedName>
</protein>
<evidence type="ECO:0000313" key="3">
    <source>
        <dbReference type="Proteomes" id="UP000071778"/>
    </source>
</evidence>